<feature type="region of interest" description="Disordered" evidence="1">
    <location>
        <begin position="460"/>
        <end position="482"/>
    </location>
</feature>
<comment type="caution">
    <text evidence="3">The sequence shown here is derived from an EMBL/GenBank/DDBJ whole genome shotgun (WGS) entry which is preliminary data.</text>
</comment>
<dbReference type="AlphaFoldDB" id="A0AAD9IKR7"/>
<dbReference type="PANTHER" id="PTHR44329:SF214">
    <property type="entry name" value="PROTEIN KINASE DOMAIN-CONTAINING PROTEIN"/>
    <property type="match status" value="1"/>
</dbReference>
<dbReference type="InterPro" id="IPR051681">
    <property type="entry name" value="Ser/Thr_Kinases-Pseudokinases"/>
</dbReference>
<dbReference type="PROSITE" id="PS50011">
    <property type="entry name" value="PROTEIN_KINASE_DOM"/>
    <property type="match status" value="1"/>
</dbReference>
<dbReference type="InterPro" id="IPR011009">
    <property type="entry name" value="Kinase-like_dom_sf"/>
</dbReference>
<dbReference type="GO" id="GO:0004713">
    <property type="term" value="F:protein tyrosine kinase activity"/>
    <property type="evidence" value="ECO:0007669"/>
    <property type="project" value="InterPro"/>
</dbReference>
<dbReference type="EMBL" id="JASFZW010000003">
    <property type="protein sequence ID" value="KAK2079000.1"/>
    <property type="molecule type" value="Genomic_DNA"/>
</dbReference>
<dbReference type="SMART" id="SM00219">
    <property type="entry name" value="TyrKc"/>
    <property type="match status" value="1"/>
</dbReference>
<dbReference type="InterPro" id="IPR020635">
    <property type="entry name" value="Tyr_kinase_cat_dom"/>
</dbReference>
<dbReference type="Gene3D" id="1.10.510.10">
    <property type="entry name" value="Transferase(Phosphotransferase) domain 1"/>
    <property type="match status" value="1"/>
</dbReference>
<dbReference type="InterPro" id="IPR000719">
    <property type="entry name" value="Prot_kinase_dom"/>
</dbReference>
<dbReference type="InterPro" id="IPR001245">
    <property type="entry name" value="Ser-Thr/Tyr_kinase_cat_dom"/>
</dbReference>
<protein>
    <recommendedName>
        <fullName evidence="2">Protein kinase domain-containing protein</fullName>
    </recommendedName>
</protein>
<name>A0AAD9IKR7_PROWI</name>
<sequence length="681" mass="71152">MDASDTLAAVILSQLDDISPVYQAQTSEQLHEILTGLDGQNATIILTADVSLGASPWRQSPVRLVSGQAVVLKAELTAAPDVTQGTSGLLAVGGRVLSFDDHAGALLLGPGSTLGLVGLVFEDQPSIETYLARAAAPGVLYPYEFPLFPALLCDEHCTVATSNVSLEILSRSCSQAALNSLIFQRNFNLVASAQVALVPGEPATFYSTGTGTIQNPFINSSSLQRLPETHHLTWYLGPTVNECIPDSVAPEGGGGGFPTWAIVLISVLGAAALALLAGGAALVAPAAPGRARPRPRRGLPELDMQALPILGAGPSAKQALQLDSASSIEEADAAADGGAAGVPAALTAAVGPLGDAAADALLAQLPTASEDLQLLGPIDVSATYPELRGREEVWRALWRGLPVIVCAVRQVEYARLLAREADLILSISHPNLVSIYLICRAGPAEVAALDAGRLKMGIEDEPADGDARADGRQGSASTDAQTSSPIVLVITEICDRGSLRDYATGRDYAPGRAPGLRQGRNGSILVTYEHALRALVDLASAMDYLHSCGIVHGFLTLGQCYLISAPGTRRGYRVKLTYLGSYPRAMHAAEDGAELVAAGPPSLERDCYDFGAIAWASVQLSNGQDYPPLPTASERADASFAPDTPPALADIMRGCWCPDPARRLRSSQILHALRVALIDTP</sequence>
<dbReference type="SUPFAM" id="SSF56112">
    <property type="entry name" value="Protein kinase-like (PK-like)"/>
    <property type="match status" value="1"/>
</dbReference>
<reference evidence="3" key="1">
    <citation type="submission" date="2021-01" db="EMBL/GenBank/DDBJ databases">
        <authorList>
            <person name="Eckstrom K.M.E."/>
        </authorList>
    </citation>
    <scope>NUCLEOTIDE SEQUENCE</scope>
    <source>
        <strain evidence="3">UVCC 0001</strain>
    </source>
</reference>
<dbReference type="Pfam" id="PF07714">
    <property type="entry name" value="PK_Tyr_Ser-Thr"/>
    <property type="match status" value="1"/>
</dbReference>
<gene>
    <name evidence="3" type="ORF">QBZ16_002690</name>
</gene>
<evidence type="ECO:0000313" key="3">
    <source>
        <dbReference type="EMBL" id="KAK2079000.1"/>
    </source>
</evidence>
<dbReference type="PANTHER" id="PTHR44329">
    <property type="entry name" value="SERINE/THREONINE-PROTEIN KINASE TNNI3K-RELATED"/>
    <property type="match status" value="1"/>
</dbReference>
<feature type="domain" description="Protein kinase" evidence="2">
    <location>
        <begin position="369"/>
        <end position="674"/>
    </location>
</feature>
<evidence type="ECO:0000313" key="4">
    <source>
        <dbReference type="Proteomes" id="UP001255856"/>
    </source>
</evidence>
<dbReference type="GO" id="GO:0005524">
    <property type="term" value="F:ATP binding"/>
    <property type="evidence" value="ECO:0007669"/>
    <property type="project" value="InterPro"/>
</dbReference>
<organism evidence="3 4">
    <name type="scientific">Prototheca wickerhamii</name>
    <dbReference type="NCBI Taxonomy" id="3111"/>
    <lineage>
        <taxon>Eukaryota</taxon>
        <taxon>Viridiplantae</taxon>
        <taxon>Chlorophyta</taxon>
        <taxon>core chlorophytes</taxon>
        <taxon>Trebouxiophyceae</taxon>
        <taxon>Chlorellales</taxon>
        <taxon>Chlorellaceae</taxon>
        <taxon>Prototheca</taxon>
    </lineage>
</organism>
<dbReference type="GO" id="GO:0004674">
    <property type="term" value="F:protein serine/threonine kinase activity"/>
    <property type="evidence" value="ECO:0007669"/>
    <property type="project" value="TreeGrafter"/>
</dbReference>
<keyword evidence="4" id="KW-1185">Reference proteome</keyword>
<dbReference type="Proteomes" id="UP001255856">
    <property type="component" value="Unassembled WGS sequence"/>
</dbReference>
<evidence type="ECO:0000256" key="1">
    <source>
        <dbReference type="SAM" id="MobiDB-lite"/>
    </source>
</evidence>
<proteinExistence type="predicted"/>
<evidence type="ECO:0000259" key="2">
    <source>
        <dbReference type="PROSITE" id="PS50011"/>
    </source>
</evidence>
<accession>A0AAD9IKR7</accession>